<dbReference type="EMBL" id="JAMQPL010000002">
    <property type="protein sequence ID" value="MCW7529560.1"/>
    <property type="molecule type" value="Genomic_DNA"/>
</dbReference>
<dbReference type="AlphaFoldDB" id="A0AAW5VHB4"/>
<accession>A0AAW5VHB4</accession>
<reference evidence="13 15" key="1">
    <citation type="submission" date="2022-06" db="EMBL/GenBank/DDBJ databases">
        <title>Leptospira isolates from biofilms formed at urban environments.</title>
        <authorList>
            <person name="Ribeiro P.S."/>
            <person name="Sousa T."/>
            <person name="Carvalho N."/>
            <person name="Aburjaile F."/>
            <person name="Neves F."/>
            <person name="Oliveira D."/>
            <person name="Blanco L."/>
            <person name="Lima J."/>
            <person name="Costa F."/>
            <person name="Brenig B."/>
            <person name="Soares S."/>
            <person name="Ramos R."/>
            <person name="Goes-Neto A."/>
            <person name="Matiuzzi M."/>
            <person name="Azevedo V."/>
            <person name="Ristow P."/>
        </authorList>
    </citation>
    <scope>NUCLEOTIDE SEQUENCE</scope>
    <source>
        <strain evidence="12 15">VSF19</strain>
        <strain evidence="13">VSF20</strain>
    </source>
</reference>
<keyword evidence="10 11" id="KW-0472">Membrane</keyword>
<keyword evidence="7" id="KW-0630">Potassium</keyword>
<evidence type="ECO:0000313" key="14">
    <source>
        <dbReference type="Proteomes" id="UP001208540"/>
    </source>
</evidence>
<evidence type="ECO:0000313" key="15">
    <source>
        <dbReference type="Proteomes" id="UP001208912"/>
    </source>
</evidence>
<evidence type="ECO:0000256" key="11">
    <source>
        <dbReference type="SAM" id="Phobius"/>
    </source>
</evidence>
<sequence length="192" mass="21565">MKSKETSNQLEITIRFFFLSLVILGFLYPLAVTGIAQSIFPSQAGGSLVRMNDKIVGSELFSQALNSQFLFRYRPSAASFGTIPSGASNLSPSSLDLRTTVEKREKDLENLGISKEECSELLYASASGLDPHISTRCAYEQSKWISGQTKMPIETINELVHKYTEYPLFGFIGRERVNVTKLNLEWKQMLHE</sequence>
<evidence type="ECO:0000256" key="8">
    <source>
        <dbReference type="ARBA" id="ARBA00022989"/>
    </source>
</evidence>
<dbReference type="PANTHER" id="PTHR30042">
    <property type="entry name" value="POTASSIUM-TRANSPORTING ATPASE C CHAIN"/>
    <property type="match status" value="1"/>
</dbReference>
<dbReference type="GO" id="GO:0016020">
    <property type="term" value="C:membrane"/>
    <property type="evidence" value="ECO:0007669"/>
    <property type="project" value="InterPro"/>
</dbReference>
<dbReference type="RefSeq" id="WP_265351566.1">
    <property type="nucleotide sequence ID" value="NZ_JAMQPL010000002.1"/>
</dbReference>
<gene>
    <name evidence="12" type="ORF">ND861_08250</name>
    <name evidence="13" type="ORF">ND862_04985</name>
</gene>
<protein>
    <submittedName>
        <fullName evidence="13">Potassium-transporting ATPase subunit C</fullName>
    </submittedName>
</protein>
<dbReference type="Proteomes" id="UP001208540">
    <property type="component" value="Unassembled WGS sequence"/>
</dbReference>
<name>A0AAW5VHB4_9LEPT</name>
<evidence type="ECO:0000313" key="12">
    <source>
        <dbReference type="EMBL" id="MCW7526328.1"/>
    </source>
</evidence>
<organism evidence="13 14">
    <name type="scientific">Leptospira soteropolitanensis</name>
    <dbReference type="NCBI Taxonomy" id="2950025"/>
    <lineage>
        <taxon>Bacteria</taxon>
        <taxon>Pseudomonadati</taxon>
        <taxon>Spirochaetota</taxon>
        <taxon>Spirochaetia</taxon>
        <taxon>Leptospirales</taxon>
        <taxon>Leptospiraceae</taxon>
        <taxon>Leptospira</taxon>
    </lineage>
</organism>
<dbReference type="PANTHER" id="PTHR30042:SF2">
    <property type="entry name" value="POTASSIUM-TRANSPORTING ATPASE KDPC SUBUNIT"/>
    <property type="match status" value="1"/>
</dbReference>
<evidence type="ECO:0000313" key="13">
    <source>
        <dbReference type="EMBL" id="MCW7529560.1"/>
    </source>
</evidence>
<evidence type="ECO:0000256" key="9">
    <source>
        <dbReference type="ARBA" id="ARBA00023065"/>
    </source>
</evidence>
<evidence type="ECO:0000256" key="1">
    <source>
        <dbReference type="ARBA" id="ARBA00022448"/>
    </source>
</evidence>
<keyword evidence="2" id="KW-1003">Cell membrane</keyword>
<dbReference type="InterPro" id="IPR003820">
    <property type="entry name" value="KdpC"/>
</dbReference>
<evidence type="ECO:0000256" key="7">
    <source>
        <dbReference type="ARBA" id="ARBA00022958"/>
    </source>
</evidence>
<evidence type="ECO:0000256" key="2">
    <source>
        <dbReference type="ARBA" id="ARBA00022475"/>
    </source>
</evidence>
<keyword evidence="1" id="KW-0813">Transport</keyword>
<feature type="transmembrane region" description="Helical" evidence="11">
    <location>
        <begin position="12"/>
        <end position="31"/>
    </location>
</feature>
<keyword evidence="5" id="KW-0547">Nucleotide-binding</keyword>
<keyword evidence="3" id="KW-0633">Potassium transport</keyword>
<keyword evidence="4 11" id="KW-0812">Transmembrane</keyword>
<dbReference type="GO" id="GO:0005524">
    <property type="term" value="F:ATP binding"/>
    <property type="evidence" value="ECO:0007669"/>
    <property type="project" value="UniProtKB-KW"/>
</dbReference>
<dbReference type="EMBL" id="JAMQPM010000002">
    <property type="protein sequence ID" value="MCW7526328.1"/>
    <property type="molecule type" value="Genomic_DNA"/>
</dbReference>
<keyword evidence="8 11" id="KW-1133">Transmembrane helix</keyword>
<dbReference type="PIRSF" id="PIRSF001296">
    <property type="entry name" value="K_ATPase_KdpC"/>
    <property type="match status" value="1"/>
</dbReference>
<keyword evidence="9" id="KW-0406">Ion transport</keyword>
<dbReference type="GO" id="GO:0008556">
    <property type="term" value="F:P-type potassium transmembrane transporter activity"/>
    <property type="evidence" value="ECO:0007669"/>
    <property type="project" value="InterPro"/>
</dbReference>
<evidence type="ECO:0000256" key="4">
    <source>
        <dbReference type="ARBA" id="ARBA00022692"/>
    </source>
</evidence>
<proteinExistence type="predicted"/>
<keyword evidence="6" id="KW-0067">ATP-binding</keyword>
<evidence type="ECO:0000256" key="10">
    <source>
        <dbReference type="ARBA" id="ARBA00023136"/>
    </source>
</evidence>
<dbReference type="Proteomes" id="UP001208912">
    <property type="component" value="Unassembled WGS sequence"/>
</dbReference>
<comment type="caution">
    <text evidence="13">The sequence shown here is derived from an EMBL/GenBank/DDBJ whole genome shotgun (WGS) entry which is preliminary data.</text>
</comment>
<dbReference type="Pfam" id="PF02669">
    <property type="entry name" value="KdpC"/>
    <property type="match status" value="1"/>
</dbReference>
<evidence type="ECO:0000256" key="3">
    <source>
        <dbReference type="ARBA" id="ARBA00022538"/>
    </source>
</evidence>
<evidence type="ECO:0000256" key="6">
    <source>
        <dbReference type="ARBA" id="ARBA00022840"/>
    </source>
</evidence>
<keyword evidence="15" id="KW-1185">Reference proteome</keyword>
<evidence type="ECO:0000256" key="5">
    <source>
        <dbReference type="ARBA" id="ARBA00022741"/>
    </source>
</evidence>